<evidence type="ECO:0000313" key="3">
    <source>
        <dbReference type="EMBL" id="PKI36264.1"/>
    </source>
</evidence>
<evidence type="ECO:0000256" key="1">
    <source>
        <dbReference type="SAM" id="MobiDB-lite"/>
    </source>
</evidence>
<dbReference type="AlphaFoldDB" id="A0A2I0HX27"/>
<keyword evidence="4" id="KW-1185">Reference proteome</keyword>
<sequence>MANPRFKLSDMVPNAWFYKLKDMNRTPKKSSKPKPKPNPAAPSPPVKPATYNSSASFSCLVYIGSVLIKWVSEQELEQLLYY</sequence>
<reference evidence="3 4" key="1">
    <citation type="submission" date="2017-11" db="EMBL/GenBank/DDBJ databases">
        <title>De-novo sequencing of pomegranate (Punica granatum L.) genome.</title>
        <authorList>
            <person name="Akparov Z."/>
            <person name="Amiraslanov A."/>
            <person name="Hajiyeva S."/>
            <person name="Abbasov M."/>
            <person name="Kaur K."/>
            <person name="Hamwieh A."/>
            <person name="Solovyev V."/>
            <person name="Salamov A."/>
            <person name="Braich B."/>
            <person name="Kosarev P."/>
            <person name="Mahmoud A."/>
            <person name="Hajiyev E."/>
            <person name="Babayeva S."/>
            <person name="Izzatullayeva V."/>
            <person name="Mammadov A."/>
            <person name="Mammadov A."/>
            <person name="Sharifova S."/>
            <person name="Ojaghi J."/>
            <person name="Eynullazada K."/>
            <person name="Bayramov B."/>
            <person name="Abdulazimova A."/>
            <person name="Shahmuradov I."/>
        </authorList>
    </citation>
    <scope>NUCLEOTIDE SEQUENCE [LARGE SCALE GENOMIC DNA]</scope>
    <source>
        <strain evidence="4">cv. AG2017</strain>
        <tissue evidence="3">Leaf</tissue>
    </source>
</reference>
<feature type="domain" description="DNA-binding" evidence="2">
    <location>
        <begin position="1"/>
        <end position="34"/>
    </location>
</feature>
<feature type="region of interest" description="Disordered" evidence="1">
    <location>
        <begin position="23"/>
        <end position="49"/>
    </location>
</feature>
<gene>
    <name evidence="3" type="ORF">CRG98_043341</name>
</gene>
<name>A0A2I0HX27_PUNGR</name>
<evidence type="ECO:0000313" key="4">
    <source>
        <dbReference type="Proteomes" id="UP000233551"/>
    </source>
</evidence>
<dbReference type="InterPro" id="IPR025830">
    <property type="entry name" value="DNA_bnd_dom_ovate"/>
</dbReference>
<dbReference type="Proteomes" id="UP000233551">
    <property type="component" value="Unassembled WGS sequence"/>
</dbReference>
<evidence type="ECO:0000259" key="2">
    <source>
        <dbReference type="Pfam" id="PF13724"/>
    </source>
</evidence>
<protein>
    <recommendedName>
        <fullName evidence="2">DNA-binding domain-containing protein</fullName>
    </recommendedName>
</protein>
<comment type="caution">
    <text evidence="3">The sequence shown here is derived from an EMBL/GenBank/DDBJ whole genome shotgun (WGS) entry which is preliminary data.</text>
</comment>
<feature type="compositionally biased region" description="Basic residues" evidence="1">
    <location>
        <begin position="26"/>
        <end position="35"/>
    </location>
</feature>
<accession>A0A2I0HX27</accession>
<dbReference type="GO" id="GO:0003677">
    <property type="term" value="F:DNA binding"/>
    <property type="evidence" value="ECO:0007669"/>
    <property type="project" value="InterPro"/>
</dbReference>
<organism evidence="3 4">
    <name type="scientific">Punica granatum</name>
    <name type="common">Pomegranate</name>
    <dbReference type="NCBI Taxonomy" id="22663"/>
    <lineage>
        <taxon>Eukaryota</taxon>
        <taxon>Viridiplantae</taxon>
        <taxon>Streptophyta</taxon>
        <taxon>Embryophyta</taxon>
        <taxon>Tracheophyta</taxon>
        <taxon>Spermatophyta</taxon>
        <taxon>Magnoliopsida</taxon>
        <taxon>eudicotyledons</taxon>
        <taxon>Gunneridae</taxon>
        <taxon>Pentapetalae</taxon>
        <taxon>rosids</taxon>
        <taxon>malvids</taxon>
        <taxon>Myrtales</taxon>
        <taxon>Lythraceae</taxon>
        <taxon>Punica</taxon>
    </lineage>
</organism>
<dbReference type="EMBL" id="PGOL01004929">
    <property type="protein sequence ID" value="PKI36264.1"/>
    <property type="molecule type" value="Genomic_DNA"/>
</dbReference>
<feature type="compositionally biased region" description="Pro residues" evidence="1">
    <location>
        <begin position="36"/>
        <end position="47"/>
    </location>
</feature>
<proteinExistence type="predicted"/>
<dbReference type="Pfam" id="PF13724">
    <property type="entry name" value="DNA_binding_2"/>
    <property type="match status" value="1"/>
</dbReference>